<dbReference type="EMBL" id="JFGV01000001">
    <property type="protein sequence ID" value="EYU17381.1"/>
    <property type="molecule type" value="Genomic_DNA"/>
</dbReference>
<proteinExistence type="predicted"/>
<gene>
    <name evidence="1" type="ORF">BA1DRAFT_00162</name>
</gene>
<keyword evidence="2" id="KW-1185">Reference proteome</keyword>
<accession>A0A022PNU0</accession>
<dbReference type="AlphaFoldDB" id="A0A022PNU0"/>
<evidence type="ECO:0000313" key="2">
    <source>
        <dbReference type="Proteomes" id="UP000023464"/>
    </source>
</evidence>
<dbReference type="Proteomes" id="UP000023464">
    <property type="component" value="Unassembled WGS sequence"/>
</dbReference>
<name>A0A022PNU0_9GAMM</name>
<evidence type="ECO:0000313" key="1">
    <source>
        <dbReference type="EMBL" id="EYU17381.1"/>
    </source>
</evidence>
<organism evidence="1 2">
    <name type="scientific">Photorhabdus aegyptia</name>
    <dbReference type="NCBI Taxonomy" id="2805098"/>
    <lineage>
        <taxon>Bacteria</taxon>
        <taxon>Pseudomonadati</taxon>
        <taxon>Pseudomonadota</taxon>
        <taxon>Gammaproteobacteria</taxon>
        <taxon>Enterobacterales</taxon>
        <taxon>Morganellaceae</taxon>
        <taxon>Photorhabdus</taxon>
    </lineage>
</organism>
<dbReference type="PATRIC" id="fig|1393736.3.peg.158"/>
<comment type="caution">
    <text evidence="1">The sequence shown here is derived from an EMBL/GenBank/DDBJ whole genome shotgun (WGS) entry which is preliminary data.</text>
</comment>
<protein>
    <submittedName>
        <fullName evidence="1">Uncharacterized protein</fullName>
    </submittedName>
</protein>
<reference evidence="1 2" key="1">
    <citation type="submission" date="2014-03" db="EMBL/GenBank/DDBJ databases">
        <title>Draft Genome of Photorhabdus luminescens BA1, an Egyptian Isolate.</title>
        <authorList>
            <person name="Ghazal S."/>
            <person name="Hurst S.G.IV."/>
            <person name="Morris K."/>
            <person name="Thomas K."/>
            <person name="Tisa L.S."/>
        </authorList>
    </citation>
    <scope>NUCLEOTIDE SEQUENCE [LARGE SCALE GENOMIC DNA]</scope>
    <source>
        <strain evidence="1 2">BA1</strain>
    </source>
</reference>
<sequence>MVVVGKNSRLNLPNFLADCEDSNYIIDLNIGNYCGRIWACRVVGWSGVLVV</sequence>